<keyword evidence="3" id="KW-1185">Reference proteome</keyword>
<evidence type="ECO:0000313" key="2">
    <source>
        <dbReference type="EMBL" id="KAF2854455.1"/>
    </source>
</evidence>
<organism evidence="2 3">
    <name type="scientific">Plenodomus tracheiphilus IPT5</name>
    <dbReference type="NCBI Taxonomy" id="1408161"/>
    <lineage>
        <taxon>Eukaryota</taxon>
        <taxon>Fungi</taxon>
        <taxon>Dikarya</taxon>
        <taxon>Ascomycota</taxon>
        <taxon>Pezizomycotina</taxon>
        <taxon>Dothideomycetes</taxon>
        <taxon>Pleosporomycetidae</taxon>
        <taxon>Pleosporales</taxon>
        <taxon>Pleosporineae</taxon>
        <taxon>Leptosphaeriaceae</taxon>
        <taxon>Plenodomus</taxon>
    </lineage>
</organism>
<feature type="transmembrane region" description="Helical" evidence="1">
    <location>
        <begin position="340"/>
        <end position="365"/>
    </location>
</feature>
<dbReference type="EMBL" id="MU006293">
    <property type="protein sequence ID" value="KAF2854455.1"/>
    <property type="molecule type" value="Genomic_DNA"/>
</dbReference>
<keyword evidence="1" id="KW-0472">Membrane</keyword>
<accession>A0A6A7BJ18</accession>
<keyword evidence="1" id="KW-0812">Transmembrane</keyword>
<name>A0A6A7BJ18_9PLEO</name>
<sequence length="381" mass="43622">MAATPLAPFLLHSIRAENLRSLSQVLWEWQPCNSCRDKFVCDHSTCPWSKAGRLQTFFDRYRDLTKAYAPEFPVTRPALSSHDDLVKLIRLIRTHPDVERNQLLVQHFGSQSTSVDRTAHLDQNRALNVAASIVFLTNWGTSLDCVDFLEEGGSSVPWRDNVTAIGFVEELYPAKSSPLLGRRVDIGSLTACNLIKAGFQLQPTTDLRQHFAMVHYGRKKVIRVYHCAAVLKEMLLAPYASNTTCLLPRALALEALYTLYHVLFPPDADSQTLLSTLIRKYRFDDDLRQYEQSRYKRDDDPDVDYSYYGVQMADVYDELREPRPRPGWESWFQKYSAQRYMLMATMIGVFIAVLLGILGLGVSAFQAWVSYQQWKHPVKEG</sequence>
<evidence type="ECO:0000313" key="3">
    <source>
        <dbReference type="Proteomes" id="UP000799423"/>
    </source>
</evidence>
<dbReference type="Proteomes" id="UP000799423">
    <property type="component" value="Unassembled WGS sequence"/>
</dbReference>
<keyword evidence="1" id="KW-1133">Transmembrane helix</keyword>
<reference evidence="2" key="1">
    <citation type="submission" date="2020-01" db="EMBL/GenBank/DDBJ databases">
        <authorList>
            <consortium name="DOE Joint Genome Institute"/>
            <person name="Haridas S."/>
            <person name="Albert R."/>
            <person name="Binder M."/>
            <person name="Bloem J."/>
            <person name="Labutti K."/>
            <person name="Salamov A."/>
            <person name="Andreopoulos B."/>
            <person name="Baker S.E."/>
            <person name="Barry K."/>
            <person name="Bills G."/>
            <person name="Bluhm B.H."/>
            <person name="Cannon C."/>
            <person name="Castanera R."/>
            <person name="Culley D.E."/>
            <person name="Daum C."/>
            <person name="Ezra D."/>
            <person name="Gonzalez J.B."/>
            <person name="Henrissat B."/>
            <person name="Kuo A."/>
            <person name="Liang C."/>
            <person name="Lipzen A."/>
            <person name="Lutzoni F."/>
            <person name="Magnuson J."/>
            <person name="Mondo S."/>
            <person name="Nolan M."/>
            <person name="Ohm R."/>
            <person name="Pangilinan J."/>
            <person name="Park H.-J."/>
            <person name="Ramirez L."/>
            <person name="Alfaro M."/>
            <person name="Sun H."/>
            <person name="Tritt A."/>
            <person name="Yoshinaga Y."/>
            <person name="Zwiers L.-H."/>
            <person name="Turgeon B.G."/>
            <person name="Goodwin S.B."/>
            <person name="Spatafora J.W."/>
            <person name="Crous P.W."/>
            <person name="Grigoriev I.V."/>
        </authorList>
    </citation>
    <scope>NUCLEOTIDE SEQUENCE</scope>
    <source>
        <strain evidence="2">IPT5</strain>
    </source>
</reference>
<protein>
    <submittedName>
        <fullName evidence="2">Uncharacterized protein</fullName>
    </submittedName>
</protein>
<dbReference type="AlphaFoldDB" id="A0A6A7BJ18"/>
<dbReference type="OrthoDB" id="5428890at2759"/>
<gene>
    <name evidence="2" type="ORF">T440DRAFT_552295</name>
</gene>
<proteinExistence type="predicted"/>
<evidence type="ECO:0000256" key="1">
    <source>
        <dbReference type="SAM" id="Phobius"/>
    </source>
</evidence>